<feature type="transmembrane region" description="Helical" evidence="1">
    <location>
        <begin position="252"/>
        <end position="278"/>
    </location>
</feature>
<protein>
    <submittedName>
        <fullName evidence="3">Uncharacterized protein</fullName>
    </submittedName>
</protein>
<name>A0ABR5AEW4_9BACL</name>
<feature type="transmembrane region" description="Helical" evidence="1">
    <location>
        <begin position="175"/>
        <end position="201"/>
    </location>
</feature>
<sequence length="285" mass="32055">MKRFSLWLMLTLACFLAFGSSVAFADVSDGTTGTKNSSVISIPINAGDRPYFEKVWDSLGTDGSYMQLDFTSMSENQNTDTRMLTYDKNKGILEYHDDNFRSATAKSRKKALGLFVENLQSSRVSKSTQDDIYQHLTMANDEISRMMVPLMMDKTSADLYTAGKWVSPFIPTIRVIVGVAVFIITFFLIATSILDLLFIGMPMARERMVKKDGQKISWVTHDAESVVREVESSISSVGGYKNPYWLYLRRRVFTYIILALCLLYLIAGELGGLISWLLQLMSGVV</sequence>
<feature type="signal peptide" evidence="2">
    <location>
        <begin position="1"/>
        <end position="25"/>
    </location>
</feature>
<keyword evidence="1" id="KW-1133">Transmembrane helix</keyword>
<proteinExistence type="predicted"/>
<reference evidence="3 4" key="1">
    <citation type="submission" date="2014-12" db="EMBL/GenBank/DDBJ databases">
        <title>Draft genome sequence of Paenibacillus kamchatkensis strain B-2647.</title>
        <authorList>
            <person name="Karlyshev A.V."/>
            <person name="Kudryashova E.B."/>
        </authorList>
    </citation>
    <scope>NUCLEOTIDE SEQUENCE [LARGE SCALE GENOMIC DNA]</scope>
    <source>
        <strain evidence="3 4">VKM B-2647</strain>
    </source>
</reference>
<evidence type="ECO:0000313" key="4">
    <source>
        <dbReference type="Proteomes" id="UP000031967"/>
    </source>
</evidence>
<evidence type="ECO:0000256" key="2">
    <source>
        <dbReference type="SAM" id="SignalP"/>
    </source>
</evidence>
<accession>A0ABR5AEW4</accession>
<evidence type="ECO:0000256" key="1">
    <source>
        <dbReference type="SAM" id="Phobius"/>
    </source>
</evidence>
<feature type="chain" id="PRO_5045242081" evidence="2">
    <location>
        <begin position="26"/>
        <end position="285"/>
    </location>
</feature>
<evidence type="ECO:0000313" key="3">
    <source>
        <dbReference type="EMBL" id="KIL39559.1"/>
    </source>
</evidence>
<keyword evidence="1" id="KW-0472">Membrane</keyword>
<keyword evidence="4" id="KW-1185">Reference proteome</keyword>
<dbReference type="EMBL" id="JXAK01000035">
    <property type="protein sequence ID" value="KIL39559.1"/>
    <property type="molecule type" value="Genomic_DNA"/>
</dbReference>
<keyword evidence="2" id="KW-0732">Signal</keyword>
<organism evidence="3 4">
    <name type="scientific">Gordoniibacillus kamchatkensis</name>
    <dbReference type="NCBI Taxonomy" id="1590651"/>
    <lineage>
        <taxon>Bacteria</taxon>
        <taxon>Bacillati</taxon>
        <taxon>Bacillota</taxon>
        <taxon>Bacilli</taxon>
        <taxon>Bacillales</taxon>
        <taxon>Paenibacillaceae</taxon>
        <taxon>Gordoniibacillus</taxon>
    </lineage>
</organism>
<keyword evidence="1" id="KW-0812">Transmembrane</keyword>
<comment type="caution">
    <text evidence="3">The sequence shown here is derived from an EMBL/GenBank/DDBJ whole genome shotgun (WGS) entry which is preliminary data.</text>
</comment>
<dbReference type="Proteomes" id="UP000031967">
    <property type="component" value="Unassembled WGS sequence"/>
</dbReference>
<dbReference type="RefSeq" id="WP_041049164.1">
    <property type="nucleotide sequence ID" value="NZ_JXAK01000035.1"/>
</dbReference>
<gene>
    <name evidence="3" type="ORF">SD70_19335</name>
</gene>